<dbReference type="Proteomes" id="UP001552299">
    <property type="component" value="Unassembled WGS sequence"/>
</dbReference>
<organism evidence="2 3">
    <name type="scientific">Dendrobium thyrsiflorum</name>
    <name type="common">Pinecone-like raceme dendrobium</name>
    <name type="synonym">Orchid</name>
    <dbReference type="NCBI Taxonomy" id="117978"/>
    <lineage>
        <taxon>Eukaryota</taxon>
        <taxon>Viridiplantae</taxon>
        <taxon>Streptophyta</taxon>
        <taxon>Embryophyta</taxon>
        <taxon>Tracheophyta</taxon>
        <taxon>Spermatophyta</taxon>
        <taxon>Magnoliopsida</taxon>
        <taxon>Liliopsida</taxon>
        <taxon>Asparagales</taxon>
        <taxon>Orchidaceae</taxon>
        <taxon>Epidendroideae</taxon>
        <taxon>Malaxideae</taxon>
        <taxon>Dendrobiinae</taxon>
        <taxon>Dendrobium</taxon>
    </lineage>
</organism>
<gene>
    <name evidence="2" type="ORF">M5K25_020713</name>
</gene>
<dbReference type="EMBL" id="JANQDX010000016">
    <property type="protein sequence ID" value="KAL0909815.1"/>
    <property type="molecule type" value="Genomic_DNA"/>
</dbReference>
<comment type="caution">
    <text evidence="2">The sequence shown here is derived from an EMBL/GenBank/DDBJ whole genome shotgun (WGS) entry which is preliminary data.</text>
</comment>
<accession>A0ABD0UBF7</accession>
<evidence type="ECO:0000313" key="3">
    <source>
        <dbReference type="Proteomes" id="UP001552299"/>
    </source>
</evidence>
<protein>
    <submittedName>
        <fullName evidence="2">Uncharacterized protein</fullName>
    </submittedName>
</protein>
<sequence>MLRRSTNTVHLHNTALRGKRALRSKMMMYGHYEIVPDQYNMGTPRITISEIKKHPWFLKNLPRELTEIAQAVYYKRDNSAPTYSLQSVEDIMTIVKQARNPPSSITPVPGWAEEEDEEEETKDNKLDEEEEEEEDEEEEEEDEYAKHVKEVQASGEYEII</sequence>
<reference evidence="2 3" key="1">
    <citation type="journal article" date="2024" name="Plant Biotechnol. J.">
        <title>Dendrobium thyrsiflorum genome and its molecular insights into genes involved in important horticultural traits.</title>
        <authorList>
            <person name="Chen B."/>
            <person name="Wang J.Y."/>
            <person name="Zheng P.J."/>
            <person name="Li K.L."/>
            <person name="Liang Y.M."/>
            <person name="Chen X.F."/>
            <person name="Zhang C."/>
            <person name="Zhao X."/>
            <person name="He X."/>
            <person name="Zhang G.Q."/>
            <person name="Liu Z.J."/>
            <person name="Xu Q."/>
        </authorList>
    </citation>
    <scope>NUCLEOTIDE SEQUENCE [LARGE SCALE GENOMIC DNA]</scope>
    <source>
        <strain evidence="2">GZMU011</strain>
    </source>
</reference>
<feature type="region of interest" description="Disordered" evidence="1">
    <location>
        <begin position="97"/>
        <end position="160"/>
    </location>
</feature>
<name>A0ABD0UBF7_DENTH</name>
<keyword evidence="3" id="KW-1185">Reference proteome</keyword>
<evidence type="ECO:0000313" key="2">
    <source>
        <dbReference type="EMBL" id="KAL0909815.1"/>
    </source>
</evidence>
<feature type="compositionally biased region" description="Acidic residues" evidence="1">
    <location>
        <begin position="112"/>
        <end position="143"/>
    </location>
</feature>
<dbReference type="AlphaFoldDB" id="A0ABD0UBF7"/>
<proteinExistence type="predicted"/>
<evidence type="ECO:0000256" key="1">
    <source>
        <dbReference type="SAM" id="MobiDB-lite"/>
    </source>
</evidence>